<name>A0AAW3ZF39_9GAMM</name>
<gene>
    <name evidence="1" type="ORF">IFO71_00115</name>
</gene>
<accession>A0AAW3ZF39</accession>
<comment type="caution">
    <text evidence="1">The sequence shown here is derived from an EMBL/GenBank/DDBJ whole genome shotgun (WGS) entry which is preliminary data.</text>
</comment>
<sequence length="105" mass="11449">MPLAHPSPLYHAALDAIHASGCLDAHRKPPANERSLVHARHILSALVDATFDSPSTAHTALRLFNPEALARYIQRSWNDISPEQALRDAARAPMVAAQPDEREAA</sequence>
<keyword evidence="2" id="KW-1185">Reference proteome</keyword>
<organism evidence="1 2">
    <name type="scientific">Pseudomarimonas arenosa</name>
    <dbReference type="NCBI Taxonomy" id="2774145"/>
    <lineage>
        <taxon>Bacteria</taxon>
        <taxon>Pseudomonadati</taxon>
        <taxon>Pseudomonadota</taxon>
        <taxon>Gammaproteobacteria</taxon>
        <taxon>Lysobacterales</taxon>
        <taxon>Lysobacteraceae</taxon>
        <taxon>Pseudomarimonas</taxon>
    </lineage>
</organism>
<proteinExistence type="predicted"/>
<dbReference type="EMBL" id="JACYTR010000001">
    <property type="protein sequence ID" value="MBD8524135.1"/>
    <property type="molecule type" value="Genomic_DNA"/>
</dbReference>
<reference evidence="1 2" key="1">
    <citation type="submission" date="2020-09" db="EMBL/GenBank/DDBJ databases">
        <title>Pseudoxanthomonas sp. CAU 1598 isolated from sand of Yaerae Beach.</title>
        <authorList>
            <person name="Kim W."/>
        </authorList>
    </citation>
    <scope>NUCLEOTIDE SEQUENCE [LARGE SCALE GENOMIC DNA]</scope>
    <source>
        <strain evidence="1 2">CAU 1598</strain>
    </source>
</reference>
<dbReference type="Proteomes" id="UP000613768">
    <property type="component" value="Unassembled WGS sequence"/>
</dbReference>
<protein>
    <submittedName>
        <fullName evidence="1">Uncharacterized protein</fullName>
    </submittedName>
</protein>
<evidence type="ECO:0000313" key="2">
    <source>
        <dbReference type="Proteomes" id="UP000613768"/>
    </source>
</evidence>
<dbReference type="RefSeq" id="WP_192027487.1">
    <property type="nucleotide sequence ID" value="NZ_JACYTR010000001.1"/>
</dbReference>
<dbReference type="AlphaFoldDB" id="A0AAW3ZF39"/>
<evidence type="ECO:0000313" key="1">
    <source>
        <dbReference type="EMBL" id="MBD8524135.1"/>
    </source>
</evidence>